<dbReference type="SUPFAM" id="SSF52540">
    <property type="entry name" value="P-loop containing nucleoside triphosphate hydrolases"/>
    <property type="match status" value="1"/>
</dbReference>
<dbReference type="Pfam" id="PF16897">
    <property type="entry name" value="MMR_HSR1_Xtn"/>
    <property type="match status" value="1"/>
</dbReference>
<dbReference type="InterPro" id="IPR045001">
    <property type="entry name" value="DRG"/>
</dbReference>
<keyword evidence="3" id="KW-1185">Reference proteome</keyword>
<name>A0A3P7I2R9_STRVU</name>
<feature type="domain" description="GTP binding protein second" evidence="1">
    <location>
        <begin position="40"/>
        <end position="122"/>
    </location>
</feature>
<dbReference type="OrthoDB" id="1708588at2759"/>
<dbReference type="InterPro" id="IPR027417">
    <property type="entry name" value="P-loop_NTPase"/>
</dbReference>
<evidence type="ECO:0000313" key="3">
    <source>
        <dbReference type="Proteomes" id="UP000270094"/>
    </source>
</evidence>
<proteinExistence type="predicted"/>
<dbReference type="GO" id="GO:0003924">
    <property type="term" value="F:GTPase activity"/>
    <property type="evidence" value="ECO:0007669"/>
    <property type="project" value="InterPro"/>
</dbReference>
<organism evidence="2 3">
    <name type="scientific">Strongylus vulgaris</name>
    <name type="common">Blood worm</name>
    <dbReference type="NCBI Taxonomy" id="40348"/>
    <lineage>
        <taxon>Eukaryota</taxon>
        <taxon>Metazoa</taxon>
        <taxon>Ecdysozoa</taxon>
        <taxon>Nematoda</taxon>
        <taxon>Chromadorea</taxon>
        <taxon>Rhabditida</taxon>
        <taxon>Rhabditina</taxon>
        <taxon>Rhabditomorpha</taxon>
        <taxon>Strongyloidea</taxon>
        <taxon>Strongylidae</taxon>
        <taxon>Strongylus</taxon>
    </lineage>
</organism>
<dbReference type="Gene3D" id="6.10.140.1070">
    <property type="match status" value="1"/>
</dbReference>
<reference evidence="2 3" key="1">
    <citation type="submission" date="2018-11" db="EMBL/GenBank/DDBJ databases">
        <authorList>
            <consortium name="Pathogen Informatics"/>
        </authorList>
    </citation>
    <scope>NUCLEOTIDE SEQUENCE [LARGE SCALE GENOMIC DNA]</scope>
</reference>
<gene>
    <name evidence="2" type="ORF">SVUK_LOCUS2739</name>
</gene>
<dbReference type="GO" id="GO:0005525">
    <property type="term" value="F:GTP binding"/>
    <property type="evidence" value="ECO:0007669"/>
    <property type="project" value="InterPro"/>
</dbReference>
<dbReference type="EMBL" id="UYYB01006362">
    <property type="protein sequence ID" value="VDM67741.1"/>
    <property type="molecule type" value="Genomic_DNA"/>
</dbReference>
<evidence type="ECO:0000313" key="2">
    <source>
        <dbReference type="EMBL" id="VDM67741.1"/>
    </source>
</evidence>
<dbReference type="AlphaFoldDB" id="A0A3P7I2R9"/>
<accession>A0A3P7I2R9</accession>
<dbReference type="Proteomes" id="UP000270094">
    <property type="component" value="Unassembled WGS sequence"/>
</dbReference>
<dbReference type="PANTHER" id="PTHR43127">
    <property type="entry name" value="DEVELOPMENTALLY-REGULATED GTP-BINDING PROTEIN 2"/>
    <property type="match status" value="1"/>
</dbReference>
<protein>
    <recommendedName>
        <fullName evidence="1">GTP binding protein second domain-containing protein</fullName>
    </recommendedName>
</protein>
<evidence type="ECO:0000259" key="1">
    <source>
        <dbReference type="Pfam" id="PF16897"/>
    </source>
</evidence>
<dbReference type="InterPro" id="IPR031662">
    <property type="entry name" value="GTP-binding_2"/>
</dbReference>
<sequence length="130" mass="15264">MMLDAGKSDQQRPLLEKELESVGIRLNKQPPHIYLFEQIGGVKFTHTTPLTHCNEKMIMTILHEYKIFNADVVFREDATVDEFIDVIQGNRVYIPCIYVYNKIDQISIEEVDRLAREPRTLLHKCTYCFM</sequence>